<dbReference type="PANTHER" id="PTHR35564:SF3">
    <property type="entry name" value="TYPE VI SECRETION SYSTEM BASEPLATE SUBUNIT TSSG"/>
    <property type="match status" value="1"/>
</dbReference>
<dbReference type="PATRIC" id="fig|200450.3.peg.5619"/>
<dbReference type="RefSeq" id="WP_049712958.1">
    <property type="nucleotide sequence ID" value="NZ_CP011507.1"/>
</dbReference>
<reference evidence="2" key="2">
    <citation type="submission" date="2015-05" db="EMBL/GenBank/DDBJ databases">
        <authorList>
            <person name="Swarnkar M.K."/>
            <person name="Vyas P."/>
            <person name="Rahi P."/>
            <person name="Thakur R."/>
            <person name="Thakur N."/>
            <person name="Singh A.K."/>
            <person name="Gulati A."/>
        </authorList>
    </citation>
    <scope>NUCLEOTIDE SEQUENCE [LARGE SCALE GENOMIC DNA]</scope>
    <source>
        <strain evidence="2">745</strain>
    </source>
</reference>
<evidence type="ECO:0000313" key="2">
    <source>
        <dbReference type="Proteomes" id="UP000036608"/>
    </source>
</evidence>
<proteinExistence type="predicted"/>
<accession>A0A0H5AJ21</accession>
<name>A0A0H5AJ21_9PSED</name>
<dbReference type="EMBL" id="CP011507">
    <property type="protein sequence ID" value="AKS09675.1"/>
    <property type="molecule type" value="Genomic_DNA"/>
</dbReference>
<dbReference type="AlphaFoldDB" id="A0A0H5AJ21"/>
<sequence>MVTKDGAAAPALTQLSRVIREYSLFQAVLQVIERLRDAHPLLEDDALYDLLDFQANPGLGFPGHDIDRVEFFIERDQLRARLRLNVLGLCGAGSPLPAFYGEQACADGVGGNTTRDFLDVFHHRLQRLMLPIWRKYRYRACFQAGARDAFSEQMFALIGLRGQQIRNAAQLDCKRLLPYLGLLSLRAHSAAMIETVLRYYFKHSRLFIEQWVLRTVVTADSQKNRLGVANSVLGHDQVLGSRVADCSGKFRVHLQSLGWHQFHGFLPTGKDYPLLCSLVRLTTRDPLAYDLRLVLAKEEIRPLHIGEHNVCRLGWTSWLAHECADGVVLVPSNAH</sequence>
<dbReference type="InterPro" id="IPR010732">
    <property type="entry name" value="T6SS_TssG-like"/>
</dbReference>
<gene>
    <name evidence="1" type="ORF">AA957_27355</name>
</gene>
<dbReference type="Pfam" id="PF06996">
    <property type="entry name" value="T6SS_TssG"/>
    <property type="match status" value="1"/>
</dbReference>
<dbReference type="KEGG" id="ptv:AA957_27355"/>
<evidence type="ECO:0000313" key="1">
    <source>
        <dbReference type="EMBL" id="AKS09675.1"/>
    </source>
</evidence>
<dbReference type="Proteomes" id="UP000036608">
    <property type="component" value="Chromosome"/>
</dbReference>
<reference evidence="1 2" key="1">
    <citation type="journal article" date="2015" name="Genome Announc.">
        <title>Complete Genome Sequence of the Rhizobacterium Pseudomonas trivialis Strain IHBB745 with Multiple Plant Growth-Promoting Activities and Tolerance to Desiccation and Alkalinity.</title>
        <authorList>
            <person name="Gulati A."/>
            <person name="Swarnkar M.K."/>
            <person name="Vyas P."/>
            <person name="Rahi P."/>
            <person name="Thakur R."/>
            <person name="Thakur N."/>
            <person name="Singh A.K."/>
        </authorList>
    </citation>
    <scope>NUCLEOTIDE SEQUENCE [LARGE SCALE GENOMIC DNA]</scope>
    <source>
        <strain evidence="2">745</strain>
    </source>
</reference>
<dbReference type="NCBIfam" id="TIGR03347">
    <property type="entry name" value="VI_chp_1"/>
    <property type="match status" value="1"/>
</dbReference>
<protein>
    <submittedName>
        <fullName evidence="1">Type VI secretion protein</fullName>
    </submittedName>
</protein>
<organism evidence="1 2">
    <name type="scientific">Pseudomonas trivialis</name>
    <dbReference type="NCBI Taxonomy" id="200450"/>
    <lineage>
        <taxon>Bacteria</taxon>
        <taxon>Pseudomonadati</taxon>
        <taxon>Pseudomonadota</taxon>
        <taxon>Gammaproteobacteria</taxon>
        <taxon>Pseudomonadales</taxon>
        <taxon>Pseudomonadaceae</taxon>
        <taxon>Pseudomonas</taxon>
    </lineage>
</organism>
<dbReference type="OrthoDB" id="1523296at2"/>
<dbReference type="PANTHER" id="PTHR35564">
    <property type="match status" value="1"/>
</dbReference>